<dbReference type="GO" id="GO:0016616">
    <property type="term" value="F:oxidoreductase activity, acting on the CH-OH group of donors, NAD or NADP as acceptor"/>
    <property type="evidence" value="ECO:0007669"/>
    <property type="project" value="TreeGrafter"/>
</dbReference>
<organism evidence="3 4">
    <name type="scientific">Phaeoacremonium minimum (strain UCR-PA7)</name>
    <name type="common">Esca disease fungus</name>
    <name type="synonym">Togninia minima</name>
    <dbReference type="NCBI Taxonomy" id="1286976"/>
    <lineage>
        <taxon>Eukaryota</taxon>
        <taxon>Fungi</taxon>
        <taxon>Dikarya</taxon>
        <taxon>Ascomycota</taxon>
        <taxon>Pezizomycotina</taxon>
        <taxon>Sordariomycetes</taxon>
        <taxon>Sordariomycetidae</taxon>
        <taxon>Togniniales</taxon>
        <taxon>Togniniaceae</taxon>
        <taxon>Phaeoacremonium</taxon>
    </lineage>
</organism>
<dbReference type="AlphaFoldDB" id="R8B981"/>
<reference evidence="4" key="1">
    <citation type="journal article" date="2013" name="Genome Announc.">
        <title>Draft genome sequence of the ascomycete Phaeoacremonium aleophilum strain UCR-PA7, a causal agent of the esca disease complex in grapevines.</title>
        <authorList>
            <person name="Blanco-Ulate B."/>
            <person name="Rolshausen P."/>
            <person name="Cantu D."/>
        </authorList>
    </citation>
    <scope>NUCLEOTIDE SEQUENCE [LARGE SCALE GENOMIC DNA]</scope>
    <source>
        <strain evidence="4">UCR-PA7</strain>
    </source>
</reference>
<proteinExistence type="inferred from homology"/>
<dbReference type="SUPFAM" id="SSF51735">
    <property type="entry name" value="NAD(P)-binding Rossmann-fold domains"/>
    <property type="match status" value="1"/>
</dbReference>
<dbReference type="Proteomes" id="UP000014074">
    <property type="component" value="Unassembled WGS sequence"/>
</dbReference>
<dbReference type="PANTHER" id="PTHR42760">
    <property type="entry name" value="SHORT-CHAIN DEHYDROGENASES/REDUCTASES FAMILY MEMBER"/>
    <property type="match status" value="1"/>
</dbReference>
<dbReference type="RefSeq" id="XP_007919384.1">
    <property type="nucleotide sequence ID" value="XM_007921193.1"/>
</dbReference>
<dbReference type="PANTHER" id="PTHR42760:SF37">
    <property type="entry name" value="CLAVALDEHYDE DEHYDROGENASE"/>
    <property type="match status" value="1"/>
</dbReference>
<dbReference type="EMBL" id="KB933372">
    <property type="protein sequence ID" value="EON95847.1"/>
    <property type="molecule type" value="Genomic_DNA"/>
</dbReference>
<dbReference type="InterPro" id="IPR002347">
    <property type="entry name" value="SDR_fam"/>
</dbReference>
<dbReference type="Pfam" id="PF00106">
    <property type="entry name" value="adh_short"/>
    <property type="match status" value="1"/>
</dbReference>
<evidence type="ECO:0000256" key="1">
    <source>
        <dbReference type="ARBA" id="ARBA00006484"/>
    </source>
</evidence>
<dbReference type="InterPro" id="IPR036291">
    <property type="entry name" value="NAD(P)-bd_dom_sf"/>
</dbReference>
<dbReference type="PRINTS" id="PR00081">
    <property type="entry name" value="GDHRDH"/>
</dbReference>
<keyword evidence="4" id="KW-1185">Reference proteome</keyword>
<keyword evidence="2" id="KW-0560">Oxidoreductase</keyword>
<dbReference type="Gene3D" id="3.40.50.720">
    <property type="entry name" value="NAD(P)-binding Rossmann-like Domain"/>
    <property type="match status" value="1"/>
</dbReference>
<gene>
    <name evidence="3" type="ORF">UCRPA7_8682</name>
</gene>
<evidence type="ECO:0000313" key="4">
    <source>
        <dbReference type="Proteomes" id="UP000014074"/>
    </source>
</evidence>
<dbReference type="KEGG" id="tmn:UCRPA7_8682"/>
<evidence type="ECO:0000313" key="3">
    <source>
        <dbReference type="EMBL" id="EON95847.1"/>
    </source>
</evidence>
<dbReference type="HOGENOM" id="CLU_010194_8_0_1"/>
<name>R8B981_PHAM7</name>
<dbReference type="CDD" id="cd05233">
    <property type="entry name" value="SDR_c"/>
    <property type="match status" value="1"/>
</dbReference>
<evidence type="ECO:0008006" key="5">
    <source>
        <dbReference type="Google" id="ProtNLM"/>
    </source>
</evidence>
<dbReference type="eggNOG" id="KOG0725">
    <property type="taxonomic scope" value="Eukaryota"/>
</dbReference>
<accession>R8B981</accession>
<sequence length="300" mass="32177">MENLPADYWVTSLQFTPHTYQDVYPSIEPSNPKLSLAGKVAILTGASRGLGSKAFGPAFVKAGVKAVVLVATNADKLRTVEANLKSINPDLETLVVAANIADTASVASLFEQVKARFGHADILINNAGVISGPGLIADADPDQWWVNFEINTKGAFLLVQGFLKLLPSSDTPAFVLNLTTSGAWKVLPEVTGYTISKLAAQKLMTDLAATYPNVTSVAMHPGLLETDMLLDAFRKFNLDTPELVGGTAVWLASEEAKFLSGKTIAANWSVDDLVARKEEIVKDGLLNIDLKGKFGKEQFE</sequence>
<dbReference type="OrthoDB" id="1933717at2759"/>
<dbReference type="GeneID" id="19329557"/>
<comment type="similarity">
    <text evidence="1">Belongs to the short-chain dehydrogenases/reductases (SDR) family.</text>
</comment>
<evidence type="ECO:0000256" key="2">
    <source>
        <dbReference type="ARBA" id="ARBA00023002"/>
    </source>
</evidence>
<protein>
    <recommendedName>
        <fullName evidence="5">NAD(P)-binding protein</fullName>
    </recommendedName>
</protein>